<dbReference type="SMART" id="SM00228">
    <property type="entry name" value="PDZ"/>
    <property type="match status" value="2"/>
</dbReference>
<evidence type="ECO:0000256" key="3">
    <source>
        <dbReference type="SAM" id="SignalP"/>
    </source>
</evidence>
<comment type="similarity">
    <text evidence="1">Belongs to the peptidase S1C family.</text>
</comment>
<feature type="region of interest" description="Disordered" evidence="2">
    <location>
        <begin position="200"/>
        <end position="243"/>
    </location>
</feature>
<keyword evidence="5" id="KW-0378">Hydrolase</keyword>
<dbReference type="Proteomes" id="UP000317977">
    <property type="component" value="Unassembled WGS sequence"/>
</dbReference>
<protein>
    <submittedName>
        <fullName evidence="5">Serine endoprotease</fullName>
    </submittedName>
</protein>
<dbReference type="InterPro" id="IPR041489">
    <property type="entry name" value="PDZ_6"/>
</dbReference>
<dbReference type="Gene3D" id="2.30.42.10">
    <property type="match status" value="2"/>
</dbReference>
<evidence type="ECO:0000313" key="6">
    <source>
        <dbReference type="Proteomes" id="UP000317977"/>
    </source>
</evidence>
<reference evidence="5 6" key="1">
    <citation type="submission" date="2019-02" db="EMBL/GenBank/DDBJ databases">
        <title>Deep-cultivation of Planctomycetes and their phenomic and genomic characterization uncovers novel biology.</title>
        <authorList>
            <person name="Wiegand S."/>
            <person name="Jogler M."/>
            <person name="Boedeker C."/>
            <person name="Pinto D."/>
            <person name="Vollmers J."/>
            <person name="Rivas-Marin E."/>
            <person name="Kohn T."/>
            <person name="Peeters S.H."/>
            <person name="Heuer A."/>
            <person name="Rast P."/>
            <person name="Oberbeckmann S."/>
            <person name="Bunk B."/>
            <person name="Jeske O."/>
            <person name="Meyerdierks A."/>
            <person name="Storesund J.E."/>
            <person name="Kallscheuer N."/>
            <person name="Luecker S."/>
            <person name="Lage O.M."/>
            <person name="Pohl T."/>
            <person name="Merkel B.J."/>
            <person name="Hornburger P."/>
            <person name="Mueller R.-W."/>
            <person name="Bruemmer F."/>
            <person name="Labrenz M."/>
            <person name="Spormann A.M."/>
            <person name="Op Den Camp H."/>
            <person name="Overmann J."/>
            <person name="Amann R."/>
            <person name="Jetten M.S.M."/>
            <person name="Mascher T."/>
            <person name="Medema M.H."/>
            <person name="Devos D.P."/>
            <person name="Kaster A.-K."/>
            <person name="Ovreas L."/>
            <person name="Rohde M."/>
            <person name="Galperin M.Y."/>
            <person name="Jogler C."/>
        </authorList>
    </citation>
    <scope>NUCLEOTIDE SEQUENCE [LARGE SCALE GENOMIC DNA]</scope>
    <source>
        <strain evidence="5 6">Poly59</strain>
    </source>
</reference>
<dbReference type="GO" id="GO:0008236">
    <property type="term" value="F:serine-type peptidase activity"/>
    <property type="evidence" value="ECO:0007669"/>
    <property type="project" value="UniProtKB-KW"/>
</dbReference>
<evidence type="ECO:0000313" key="5">
    <source>
        <dbReference type="EMBL" id="TWU51207.1"/>
    </source>
</evidence>
<dbReference type="GO" id="GO:0006508">
    <property type="term" value="P:proteolysis"/>
    <property type="evidence" value="ECO:0007669"/>
    <property type="project" value="UniProtKB-KW"/>
</dbReference>
<dbReference type="InterPro" id="IPR001478">
    <property type="entry name" value="PDZ"/>
</dbReference>
<feature type="chain" id="PRO_5023106369" evidence="3">
    <location>
        <begin position="29"/>
        <end position="517"/>
    </location>
</feature>
<dbReference type="PANTHER" id="PTHR22939">
    <property type="entry name" value="SERINE PROTEASE FAMILY S1C HTRA-RELATED"/>
    <property type="match status" value="1"/>
</dbReference>
<feature type="region of interest" description="Disordered" evidence="2">
    <location>
        <begin position="434"/>
        <end position="495"/>
    </location>
</feature>
<dbReference type="PROSITE" id="PS50106">
    <property type="entry name" value="PDZ"/>
    <property type="match status" value="2"/>
</dbReference>
<comment type="caution">
    <text evidence="5">The sequence shown here is derived from an EMBL/GenBank/DDBJ whole genome shotgun (WGS) entry which is preliminary data.</text>
</comment>
<feature type="domain" description="PDZ" evidence="4">
    <location>
        <begin position="300"/>
        <end position="359"/>
    </location>
</feature>
<dbReference type="Pfam" id="PF17820">
    <property type="entry name" value="PDZ_6"/>
    <property type="match status" value="1"/>
</dbReference>
<feature type="compositionally biased region" description="Basic and acidic residues" evidence="2">
    <location>
        <begin position="202"/>
        <end position="216"/>
    </location>
</feature>
<dbReference type="InterPro" id="IPR036034">
    <property type="entry name" value="PDZ_sf"/>
</dbReference>
<dbReference type="AlphaFoldDB" id="A0A5C6ET04"/>
<evidence type="ECO:0000256" key="1">
    <source>
        <dbReference type="ARBA" id="ARBA00010541"/>
    </source>
</evidence>
<dbReference type="OrthoDB" id="291958at2"/>
<accession>A0A5C6ET04</accession>
<feature type="compositionally biased region" description="Low complexity" evidence="2">
    <location>
        <begin position="49"/>
        <end position="65"/>
    </location>
</feature>
<feature type="signal peptide" evidence="3">
    <location>
        <begin position="1"/>
        <end position="28"/>
    </location>
</feature>
<sequence length="517" mass="54446" precursor="true">MSSRRFCLCLTAPLVLLFLVADSQSSQAQGLLRRIQNRIQSRVQPAPQPQLRRPAPQQQPAPRLQTPNNNSSNAAGLRRVSPVSPTGSGVEPSAPDDANDFGASILSGRDNDSERASIGITVSPPADGSSGIEITQFSPDSLADDAGLKVGDVITSVNGRPIQTSSDVAAQLVGLRNGERVQIQFNRNQTPYRVTIPLIARKANDPAPKSDSDKKPAPTATAIEKPADVEPTLAEPNKQKLNTPEFKVAESMQAEPTLAAPKQAAKPEPASSVASVASVAKPVAPQPKLTEPKPSDLTETVALPSPVLDSPRPFGVNAKNVKGVRGAVITEVSPGSPAANAGIIPGDRIVSINGRLLMNSDSLFRQMDNRISAGTVIVQLVRDTKLVATEVSFTADPIPAKTGERTKEVASDTDSKSSTLNSLLGGLFGSKAEVPEKSSDEMAFGDNEPVKRAGFNEPVKTATPQSPPPTDPPSLDDLEAPTGAAAETKADPSKAETELLKKIRELESQLERLKGTE</sequence>
<proteinExistence type="inferred from homology"/>
<dbReference type="PANTHER" id="PTHR22939:SF129">
    <property type="entry name" value="SERINE PROTEASE HTRA2, MITOCHONDRIAL"/>
    <property type="match status" value="1"/>
</dbReference>
<dbReference type="SUPFAM" id="SSF50156">
    <property type="entry name" value="PDZ domain-like"/>
    <property type="match status" value="2"/>
</dbReference>
<dbReference type="EMBL" id="SJPX01000003">
    <property type="protein sequence ID" value="TWU51207.1"/>
    <property type="molecule type" value="Genomic_DNA"/>
</dbReference>
<dbReference type="Pfam" id="PF13180">
    <property type="entry name" value="PDZ_2"/>
    <property type="match status" value="1"/>
</dbReference>
<feature type="domain" description="PDZ" evidence="4">
    <location>
        <begin position="104"/>
        <end position="189"/>
    </location>
</feature>
<gene>
    <name evidence="5" type="ORF">Poly59_27980</name>
</gene>
<keyword evidence="3" id="KW-0732">Signal</keyword>
<evidence type="ECO:0000256" key="2">
    <source>
        <dbReference type="SAM" id="MobiDB-lite"/>
    </source>
</evidence>
<name>A0A5C6ET04_9BACT</name>
<keyword evidence="5" id="KW-0645">Protease</keyword>
<feature type="region of interest" description="Disordered" evidence="2">
    <location>
        <begin position="43"/>
        <end position="137"/>
    </location>
</feature>
<organism evidence="5 6">
    <name type="scientific">Rubripirellula reticaptiva</name>
    <dbReference type="NCBI Taxonomy" id="2528013"/>
    <lineage>
        <taxon>Bacteria</taxon>
        <taxon>Pseudomonadati</taxon>
        <taxon>Planctomycetota</taxon>
        <taxon>Planctomycetia</taxon>
        <taxon>Pirellulales</taxon>
        <taxon>Pirellulaceae</taxon>
        <taxon>Rubripirellula</taxon>
    </lineage>
</organism>
<evidence type="ECO:0000259" key="4">
    <source>
        <dbReference type="PROSITE" id="PS50106"/>
    </source>
</evidence>
<keyword evidence="6" id="KW-1185">Reference proteome</keyword>